<protein>
    <submittedName>
        <fullName evidence="1">Uncharacterized protein</fullName>
    </submittedName>
</protein>
<gene>
    <name evidence="1" type="ORF">METZ01_LOCUS487938</name>
</gene>
<proteinExistence type="predicted"/>
<accession>A0A383CSJ4</accession>
<evidence type="ECO:0000313" key="1">
    <source>
        <dbReference type="EMBL" id="SVE35084.1"/>
    </source>
</evidence>
<organism evidence="1">
    <name type="scientific">marine metagenome</name>
    <dbReference type="NCBI Taxonomy" id="408172"/>
    <lineage>
        <taxon>unclassified sequences</taxon>
        <taxon>metagenomes</taxon>
        <taxon>ecological metagenomes</taxon>
    </lineage>
</organism>
<dbReference type="EMBL" id="UINC01211259">
    <property type="protein sequence ID" value="SVE35084.1"/>
    <property type="molecule type" value="Genomic_DNA"/>
</dbReference>
<name>A0A383CSJ4_9ZZZZ</name>
<sequence>MIWTPSQPARFSLINQSTICSGVPTKWTFPPTAQCSFL</sequence>
<reference evidence="1" key="1">
    <citation type="submission" date="2018-05" db="EMBL/GenBank/DDBJ databases">
        <authorList>
            <person name="Lanie J.A."/>
            <person name="Ng W.-L."/>
            <person name="Kazmierczak K.M."/>
            <person name="Andrzejewski T.M."/>
            <person name="Davidsen T.M."/>
            <person name="Wayne K.J."/>
            <person name="Tettelin H."/>
            <person name="Glass J.I."/>
            <person name="Rusch D."/>
            <person name="Podicherti R."/>
            <person name="Tsui H.-C.T."/>
            <person name="Winkler M.E."/>
        </authorList>
    </citation>
    <scope>NUCLEOTIDE SEQUENCE</scope>
</reference>
<feature type="non-terminal residue" evidence="1">
    <location>
        <position position="38"/>
    </location>
</feature>
<dbReference type="AlphaFoldDB" id="A0A383CSJ4"/>